<gene>
    <name evidence="1" type="ORF">L6164_017983</name>
</gene>
<keyword evidence="2" id="KW-1185">Reference proteome</keyword>
<organism evidence="1 2">
    <name type="scientific">Bauhinia variegata</name>
    <name type="common">Purple orchid tree</name>
    <name type="synonym">Phanera variegata</name>
    <dbReference type="NCBI Taxonomy" id="167791"/>
    <lineage>
        <taxon>Eukaryota</taxon>
        <taxon>Viridiplantae</taxon>
        <taxon>Streptophyta</taxon>
        <taxon>Embryophyta</taxon>
        <taxon>Tracheophyta</taxon>
        <taxon>Spermatophyta</taxon>
        <taxon>Magnoliopsida</taxon>
        <taxon>eudicotyledons</taxon>
        <taxon>Gunneridae</taxon>
        <taxon>Pentapetalae</taxon>
        <taxon>rosids</taxon>
        <taxon>fabids</taxon>
        <taxon>Fabales</taxon>
        <taxon>Fabaceae</taxon>
        <taxon>Cercidoideae</taxon>
        <taxon>Cercideae</taxon>
        <taxon>Bauhiniinae</taxon>
        <taxon>Bauhinia</taxon>
    </lineage>
</organism>
<name>A0ACB9N9U3_BAUVA</name>
<protein>
    <submittedName>
        <fullName evidence="1">Uncharacterized protein</fullName>
    </submittedName>
</protein>
<reference evidence="1 2" key="1">
    <citation type="journal article" date="2022" name="DNA Res.">
        <title>Chromosomal-level genome assembly of the orchid tree Bauhinia variegata (Leguminosae; Cercidoideae) supports the allotetraploid origin hypothesis of Bauhinia.</title>
        <authorList>
            <person name="Zhong Y."/>
            <person name="Chen Y."/>
            <person name="Zheng D."/>
            <person name="Pang J."/>
            <person name="Liu Y."/>
            <person name="Luo S."/>
            <person name="Meng S."/>
            <person name="Qian L."/>
            <person name="Wei D."/>
            <person name="Dai S."/>
            <person name="Zhou R."/>
        </authorList>
    </citation>
    <scope>NUCLEOTIDE SEQUENCE [LARGE SCALE GENOMIC DNA]</scope>
    <source>
        <strain evidence="1">BV-YZ2020</strain>
    </source>
</reference>
<evidence type="ECO:0000313" key="2">
    <source>
        <dbReference type="Proteomes" id="UP000828941"/>
    </source>
</evidence>
<dbReference type="EMBL" id="CM039432">
    <property type="protein sequence ID" value="KAI4333142.1"/>
    <property type="molecule type" value="Genomic_DNA"/>
</dbReference>
<dbReference type="Proteomes" id="UP000828941">
    <property type="component" value="Chromosome 7"/>
</dbReference>
<accession>A0ACB9N9U3</accession>
<proteinExistence type="predicted"/>
<evidence type="ECO:0000313" key="1">
    <source>
        <dbReference type="EMBL" id="KAI4333142.1"/>
    </source>
</evidence>
<sequence>MEPAKIDWKRLEWKFVEDELYEHINAPKWVDFLAPDDAFVDDEAWFCKHDCQHPKTAEDFLKSTPKKLFGSPDASKADPNRRDVKLKRRVPTLSSASPDGKLRFNQDGENQNPNLLTPSNNPLKPIKAAIKSSEEKKKLTDDTFLNKAPSLKSTLSAKNLFVGRPILNQITEFCTELKKLATRGRERENAENLSPTKSGEGVEEKQTAMAPTVQALGQYDGLEKERKPLLPLLEAGRAGKSEGSSTKVMRQKKKRSEDAENIPVPLDLENVRHKRQEGLMQIRTNPPSPQCFSATRGPNRTPSKGPKSRLMERGILQEVAQNKEVAKELSTDNNRSIAILDGKETRVLDVFWFLKPCSLSDT</sequence>
<comment type="caution">
    <text evidence="1">The sequence shown here is derived from an EMBL/GenBank/DDBJ whole genome shotgun (WGS) entry which is preliminary data.</text>
</comment>